<reference evidence="3 4" key="1">
    <citation type="journal article" date="2018" name="Int. J. Syst. Evol. Microbiol.">
        <title>Micromonospora globbae sp. nov., an endophytic actinomycete isolated from roots of Globba winitii C. H. Wright.</title>
        <authorList>
            <person name="Kuncharoen N."/>
            <person name="Pittayakhajonwut P."/>
            <person name="Tanasupawat S."/>
        </authorList>
    </citation>
    <scope>NUCLEOTIDE SEQUENCE [LARGE SCALE GENOMIC DNA]</scope>
    <source>
        <strain evidence="3 4">WPS1-2</strain>
    </source>
</reference>
<protein>
    <submittedName>
        <fullName evidence="3">Metal-sensitive transcriptional regulator</fullName>
    </submittedName>
</protein>
<sequence length="87" mass="9360">MVGDGSVSNRLRRAAGQLGGVLAMYEAGRRPAEILDQIAAVRGALDAVALAILDEHAATCDRQALDEETRRAVTDLTSTVRRYVHAR</sequence>
<evidence type="ECO:0000313" key="3">
    <source>
        <dbReference type="EMBL" id="RKF19465.1"/>
    </source>
</evidence>
<evidence type="ECO:0000313" key="4">
    <source>
        <dbReference type="Proteomes" id="UP000285744"/>
    </source>
</evidence>
<dbReference type="GO" id="GO:0045892">
    <property type="term" value="P:negative regulation of DNA-templated transcription"/>
    <property type="evidence" value="ECO:0007669"/>
    <property type="project" value="UniProtKB-ARBA"/>
</dbReference>
<dbReference type="Proteomes" id="UP000285744">
    <property type="component" value="Unassembled WGS sequence"/>
</dbReference>
<dbReference type="AlphaFoldDB" id="A0A420EFJ1"/>
<dbReference type="PANTHER" id="PTHR33677">
    <property type="entry name" value="TRANSCRIPTIONAL REPRESSOR FRMR-RELATED"/>
    <property type="match status" value="1"/>
</dbReference>
<dbReference type="Pfam" id="PF02583">
    <property type="entry name" value="Trns_repr_metal"/>
    <property type="match status" value="1"/>
</dbReference>
<dbReference type="GO" id="GO:0046872">
    <property type="term" value="F:metal ion binding"/>
    <property type="evidence" value="ECO:0007669"/>
    <property type="project" value="InterPro"/>
</dbReference>
<keyword evidence="2" id="KW-0186">Copper</keyword>
<dbReference type="GO" id="GO:0003677">
    <property type="term" value="F:DNA binding"/>
    <property type="evidence" value="ECO:0007669"/>
    <property type="project" value="InterPro"/>
</dbReference>
<comment type="caution">
    <text evidence="3">The sequence shown here is derived from an EMBL/GenBank/DDBJ whole genome shotgun (WGS) entry which is preliminary data.</text>
</comment>
<comment type="similarity">
    <text evidence="1">Belongs to the CsoR family.</text>
</comment>
<gene>
    <name evidence="3" type="ORF">D7I43_31890</name>
</gene>
<dbReference type="InterPro" id="IPR003735">
    <property type="entry name" value="Metal_Tscrpt_repr"/>
</dbReference>
<organism evidence="3 4">
    <name type="scientific">Micromonospora globbae</name>
    <dbReference type="NCBI Taxonomy" id="1894969"/>
    <lineage>
        <taxon>Bacteria</taxon>
        <taxon>Bacillati</taxon>
        <taxon>Actinomycetota</taxon>
        <taxon>Actinomycetes</taxon>
        <taxon>Micromonosporales</taxon>
        <taxon>Micromonosporaceae</taxon>
        <taxon>Micromonospora</taxon>
    </lineage>
</organism>
<evidence type="ECO:0000256" key="2">
    <source>
        <dbReference type="ARBA" id="ARBA00023008"/>
    </source>
</evidence>
<evidence type="ECO:0000256" key="1">
    <source>
        <dbReference type="ARBA" id="ARBA00005428"/>
    </source>
</evidence>
<dbReference type="Gene3D" id="1.20.58.1000">
    <property type="entry name" value="Metal-sensitive repressor, helix protomer"/>
    <property type="match status" value="1"/>
</dbReference>
<dbReference type="OrthoDB" id="9809524at2"/>
<dbReference type="EMBL" id="RAQQ01000060">
    <property type="protein sequence ID" value="RKF19465.1"/>
    <property type="molecule type" value="Genomic_DNA"/>
</dbReference>
<accession>A0A420EFJ1</accession>
<proteinExistence type="inferred from homology"/>
<dbReference type="InterPro" id="IPR038390">
    <property type="entry name" value="Metal_Tscrpt_repr_sf"/>
</dbReference>
<dbReference type="CDD" id="cd10148">
    <property type="entry name" value="CsoR-like_DUF156"/>
    <property type="match status" value="1"/>
</dbReference>
<name>A0A420EFJ1_9ACTN</name>